<comment type="caution">
    <text evidence="2">The sequence shown here is derived from an EMBL/GenBank/DDBJ whole genome shotgun (WGS) entry which is preliminary data.</text>
</comment>
<dbReference type="Pfam" id="PF07336">
    <property type="entry name" value="ABATE"/>
    <property type="match status" value="1"/>
</dbReference>
<dbReference type="InterPro" id="IPR010852">
    <property type="entry name" value="ABATE"/>
</dbReference>
<dbReference type="PANTHER" id="PTHR35525">
    <property type="entry name" value="BLL6575 PROTEIN"/>
    <property type="match status" value="1"/>
</dbReference>
<dbReference type="Gene3D" id="1.10.3300.10">
    <property type="entry name" value="Jann2411-like domain"/>
    <property type="match status" value="1"/>
</dbReference>
<reference evidence="2" key="1">
    <citation type="submission" date="2023-02" db="EMBL/GenBank/DDBJ databases">
        <title>Actinomadura rubrobrunea NBRC 14622.</title>
        <authorList>
            <person name="Ichikawa N."/>
            <person name="Sato H."/>
            <person name="Tonouchi N."/>
        </authorList>
    </citation>
    <scope>NUCLEOTIDE SEQUENCE</scope>
    <source>
        <strain evidence="2">NBRC 14622</strain>
    </source>
</reference>
<sequence>MRDLRFDAGAPSLNLLATVGRRGDRPVERLDGTERLAEWLRRMGLPVSAAQVDADLLDRIRALREAMHAVVAAVIDERVPAPDAVAAVNAAAARDAPARRVEVRDGRVQVRWPPDALSGTAAMALLARDLLDRLGDEEWRARLRVCAADDCRMIFVDTSQGRRRQWCSMEYCGNRAKAAKHRARAQED</sequence>
<dbReference type="EMBL" id="BSRZ01000003">
    <property type="protein sequence ID" value="GLW63750.1"/>
    <property type="molecule type" value="Genomic_DNA"/>
</dbReference>
<dbReference type="InterPro" id="IPR021005">
    <property type="entry name" value="Znf_CGNR"/>
</dbReference>
<dbReference type="Proteomes" id="UP001165124">
    <property type="component" value="Unassembled WGS sequence"/>
</dbReference>
<dbReference type="SUPFAM" id="SSF160904">
    <property type="entry name" value="Jann2411-like"/>
    <property type="match status" value="1"/>
</dbReference>
<protein>
    <recommendedName>
        <fullName evidence="1">Zinc finger CGNR domain-containing protein</fullName>
    </recommendedName>
</protein>
<accession>A0A9W6PU26</accession>
<evidence type="ECO:0000259" key="1">
    <source>
        <dbReference type="Pfam" id="PF11706"/>
    </source>
</evidence>
<feature type="domain" description="Zinc finger CGNR" evidence="1">
    <location>
        <begin position="142"/>
        <end position="184"/>
    </location>
</feature>
<dbReference type="Pfam" id="PF11706">
    <property type="entry name" value="zf-CGNR"/>
    <property type="match status" value="1"/>
</dbReference>
<dbReference type="InterPro" id="IPR023286">
    <property type="entry name" value="ABATE_dom_sf"/>
</dbReference>
<organism evidence="2 3">
    <name type="scientific">Actinomadura rubrobrunea</name>
    <dbReference type="NCBI Taxonomy" id="115335"/>
    <lineage>
        <taxon>Bacteria</taxon>
        <taxon>Bacillati</taxon>
        <taxon>Actinomycetota</taxon>
        <taxon>Actinomycetes</taxon>
        <taxon>Streptosporangiales</taxon>
        <taxon>Thermomonosporaceae</taxon>
        <taxon>Actinomadura</taxon>
    </lineage>
</organism>
<gene>
    <name evidence="2" type="ORF">Arub01_19940</name>
</gene>
<keyword evidence="3" id="KW-1185">Reference proteome</keyword>
<evidence type="ECO:0000313" key="2">
    <source>
        <dbReference type="EMBL" id="GLW63750.1"/>
    </source>
</evidence>
<evidence type="ECO:0000313" key="3">
    <source>
        <dbReference type="Proteomes" id="UP001165124"/>
    </source>
</evidence>
<proteinExistence type="predicted"/>
<name>A0A9W6PU26_9ACTN</name>
<dbReference type="PANTHER" id="PTHR35525:SF3">
    <property type="entry name" value="BLL6575 PROTEIN"/>
    <property type="match status" value="1"/>
</dbReference>
<dbReference type="AlphaFoldDB" id="A0A9W6PU26"/>